<sequence length="104" mass="11701">MSINGFHTLSIGLQLAERHFIKIPIPIRLSVFEELLDSFLDILNIICFWAPKTDARISGSSLSIHSTRALVIAILTLLDSLNIDEPYDLIDVSTDKVRVLIKVR</sequence>
<dbReference type="Proteomes" id="UP000007177">
    <property type="component" value="Chromosome"/>
</dbReference>
<accession>H6LKZ7</accession>
<proteinExistence type="predicted"/>
<dbReference type="AlphaFoldDB" id="H6LKZ7"/>
<protein>
    <submittedName>
        <fullName evidence="1">Uncharacterized protein</fullName>
    </submittedName>
</protein>
<name>H6LKZ7_ACEWD</name>
<reference evidence="1 2" key="2">
    <citation type="journal article" date="2012" name="PLoS ONE">
        <title>An ancient pathway combining carbon dioxide fixation with the generation and utilization of a sodium ion gradient for ATP synthesis.</title>
        <authorList>
            <person name="Poehlein A."/>
            <person name="Schmidt S."/>
            <person name="Kaster A.K."/>
            <person name="Goenrich M."/>
            <person name="Vollmers J."/>
            <person name="Thurmer A."/>
            <person name="Bertsch J."/>
            <person name="Schuchmann K."/>
            <person name="Voigt B."/>
            <person name="Hecker M."/>
            <person name="Daniel R."/>
            <person name="Thauer R.K."/>
            <person name="Gottschalk G."/>
            <person name="Muller V."/>
        </authorList>
    </citation>
    <scope>NUCLEOTIDE SEQUENCE [LARGE SCALE GENOMIC DNA]</scope>
    <source>
        <strain evidence="2">ATCC 29683 / DSM 1030 / JCM 2381 / KCTC 1655 / WB1</strain>
    </source>
</reference>
<organism evidence="1 2">
    <name type="scientific">Acetobacterium woodii (strain ATCC 29683 / DSM 1030 / JCM 2381 / KCTC 1655 / WB1)</name>
    <dbReference type="NCBI Taxonomy" id="931626"/>
    <lineage>
        <taxon>Bacteria</taxon>
        <taxon>Bacillati</taxon>
        <taxon>Bacillota</taxon>
        <taxon>Clostridia</taxon>
        <taxon>Eubacteriales</taxon>
        <taxon>Eubacteriaceae</taxon>
        <taxon>Acetobacterium</taxon>
    </lineage>
</organism>
<dbReference type="OrthoDB" id="1779525at2"/>
<dbReference type="eggNOG" id="ENOG50334MT">
    <property type="taxonomic scope" value="Bacteria"/>
</dbReference>
<gene>
    <name evidence="1" type="ordered locus">Awo_c33780</name>
</gene>
<keyword evidence="2" id="KW-1185">Reference proteome</keyword>
<evidence type="ECO:0000313" key="1">
    <source>
        <dbReference type="EMBL" id="AFA50106.1"/>
    </source>
</evidence>
<dbReference type="KEGG" id="awo:Awo_c33780"/>
<dbReference type="RefSeq" id="WP_014357701.1">
    <property type="nucleotide sequence ID" value="NC_016894.1"/>
</dbReference>
<reference evidence="2" key="1">
    <citation type="submission" date="2011-07" db="EMBL/GenBank/DDBJ databases">
        <title>Complete genome sequence of Acetobacterium woodii.</title>
        <authorList>
            <person name="Poehlein A."/>
            <person name="Schmidt S."/>
            <person name="Kaster A.-K."/>
            <person name="Goenrich M."/>
            <person name="Vollmers J."/>
            <person name="Thuermer A."/>
            <person name="Gottschalk G."/>
            <person name="Thauer R.K."/>
            <person name="Daniel R."/>
            <person name="Mueller V."/>
        </authorList>
    </citation>
    <scope>NUCLEOTIDE SEQUENCE [LARGE SCALE GENOMIC DNA]</scope>
    <source>
        <strain evidence="2">ATCC 29683 / DSM 1030 / JCM 2381 / KCTC 1655 / WB1</strain>
    </source>
</reference>
<dbReference type="EMBL" id="CP002987">
    <property type="protein sequence ID" value="AFA50106.1"/>
    <property type="molecule type" value="Genomic_DNA"/>
</dbReference>
<dbReference type="HOGENOM" id="CLU_2244022_0_0_9"/>
<evidence type="ECO:0000313" key="2">
    <source>
        <dbReference type="Proteomes" id="UP000007177"/>
    </source>
</evidence>
<dbReference type="STRING" id="931626.Awo_c33780"/>